<dbReference type="Proteomes" id="UP001235064">
    <property type="component" value="Unassembled WGS sequence"/>
</dbReference>
<keyword evidence="3" id="KW-1185">Reference proteome</keyword>
<evidence type="ECO:0000259" key="1">
    <source>
        <dbReference type="Pfam" id="PF03551"/>
    </source>
</evidence>
<comment type="caution">
    <text evidence="2">The sequence shown here is derived from an EMBL/GenBank/DDBJ whole genome shotgun (WGS) entry which is preliminary data.</text>
</comment>
<name>A0ABT7MY05_9MICO</name>
<dbReference type="Pfam" id="PF03551">
    <property type="entry name" value="PadR"/>
    <property type="match status" value="1"/>
</dbReference>
<feature type="domain" description="Transcription regulator PadR N-terminal" evidence="1">
    <location>
        <begin position="22"/>
        <end position="96"/>
    </location>
</feature>
<dbReference type="InterPro" id="IPR036390">
    <property type="entry name" value="WH_DNA-bd_sf"/>
</dbReference>
<dbReference type="InterPro" id="IPR036388">
    <property type="entry name" value="WH-like_DNA-bd_sf"/>
</dbReference>
<dbReference type="Gene3D" id="1.10.10.10">
    <property type="entry name" value="Winged helix-like DNA-binding domain superfamily/Winged helix DNA-binding domain"/>
    <property type="match status" value="1"/>
</dbReference>
<protein>
    <submittedName>
        <fullName evidence="2">PadR family transcriptional regulator</fullName>
    </submittedName>
</protein>
<reference evidence="2 3" key="1">
    <citation type="submission" date="2023-06" db="EMBL/GenBank/DDBJ databases">
        <title>Microbacterium sp. nov., isolated from a waste landfill.</title>
        <authorList>
            <person name="Wen W."/>
        </authorList>
    </citation>
    <scope>NUCLEOTIDE SEQUENCE [LARGE SCALE GENOMIC DNA]</scope>
    <source>
        <strain evidence="2 3">ASV49</strain>
    </source>
</reference>
<proteinExistence type="predicted"/>
<evidence type="ECO:0000313" key="3">
    <source>
        <dbReference type="Proteomes" id="UP001235064"/>
    </source>
</evidence>
<organism evidence="2 3">
    <name type="scientific">Microbacterium candidum</name>
    <dbReference type="NCBI Taxonomy" id="3041922"/>
    <lineage>
        <taxon>Bacteria</taxon>
        <taxon>Bacillati</taxon>
        <taxon>Actinomycetota</taxon>
        <taxon>Actinomycetes</taxon>
        <taxon>Micrococcales</taxon>
        <taxon>Microbacteriaceae</taxon>
        <taxon>Microbacterium</taxon>
    </lineage>
</organism>
<dbReference type="PANTHER" id="PTHR43252:SF2">
    <property type="entry name" value="TRANSCRIPTION REGULATOR, PADR-LIKE FAMILY"/>
    <property type="match status" value="1"/>
</dbReference>
<gene>
    <name evidence="2" type="ORF">QSV35_08320</name>
</gene>
<evidence type="ECO:0000313" key="2">
    <source>
        <dbReference type="EMBL" id="MDL9979338.1"/>
    </source>
</evidence>
<dbReference type="InterPro" id="IPR005149">
    <property type="entry name" value="Tscrpt_reg_PadR_N"/>
</dbReference>
<sequence length="195" mass="22699">MDDDAEVVTADEAELPATSWAVLGILSFGEQLSGYDIKRWAEQSLAFFYWAPSQSQIYTELRRLESHGLVVSRVEQTHEAKSRRLYEITDTGRRWMRDWADRLEPDPVVLKHPVLLRVWAAHNGDRTRLLRVLDDYRDEVLARAERAEQHRANSSAVPGWRYSSIALGWSTRYLQDEAARIGWLREQIENEDEES</sequence>
<dbReference type="EMBL" id="JASXSZ010000002">
    <property type="protein sequence ID" value="MDL9979338.1"/>
    <property type="molecule type" value="Genomic_DNA"/>
</dbReference>
<dbReference type="RefSeq" id="WP_286288205.1">
    <property type="nucleotide sequence ID" value="NZ_JASXSZ010000002.1"/>
</dbReference>
<dbReference type="SUPFAM" id="SSF46785">
    <property type="entry name" value="Winged helix' DNA-binding domain"/>
    <property type="match status" value="1"/>
</dbReference>
<accession>A0ABT7MY05</accession>
<dbReference type="PANTHER" id="PTHR43252">
    <property type="entry name" value="TRANSCRIPTIONAL REGULATOR YQJI"/>
    <property type="match status" value="1"/>
</dbReference>